<protein>
    <submittedName>
        <fullName evidence="2">Sulfur compound chelating protein SoxZ</fullName>
    </submittedName>
</protein>
<dbReference type="Gene3D" id="2.60.40.10">
    <property type="entry name" value="Immunoglobulins"/>
    <property type="match status" value="1"/>
</dbReference>
<name>A0A0D0QCK4_9RHOB</name>
<dbReference type="InterPro" id="IPR013783">
    <property type="entry name" value="Ig-like_fold"/>
</dbReference>
<dbReference type="Pfam" id="PF08770">
    <property type="entry name" value="SoxZ"/>
    <property type="match status" value="1"/>
</dbReference>
<accession>A0A0D0QCK4</accession>
<dbReference type="InterPro" id="IPR030995">
    <property type="entry name" value="SoxZ"/>
</dbReference>
<dbReference type="STRING" id="1123501.Wenmar_01627"/>
<dbReference type="OrthoDB" id="9795530at2"/>
<organism evidence="2 3">
    <name type="scientific">Wenxinia marina DSM 24838</name>
    <dbReference type="NCBI Taxonomy" id="1123501"/>
    <lineage>
        <taxon>Bacteria</taxon>
        <taxon>Pseudomonadati</taxon>
        <taxon>Pseudomonadota</taxon>
        <taxon>Alphaproteobacteria</taxon>
        <taxon>Rhodobacterales</taxon>
        <taxon>Roseobacteraceae</taxon>
        <taxon>Wenxinia</taxon>
    </lineage>
</organism>
<evidence type="ECO:0000313" key="3">
    <source>
        <dbReference type="Proteomes" id="UP000035100"/>
    </source>
</evidence>
<evidence type="ECO:0000313" key="2">
    <source>
        <dbReference type="EMBL" id="KIQ70057.1"/>
    </source>
</evidence>
<reference evidence="2 3" key="1">
    <citation type="submission" date="2013-01" db="EMBL/GenBank/DDBJ databases">
        <authorList>
            <person name="Fiebig A."/>
            <person name="Goeker M."/>
            <person name="Klenk H.-P.P."/>
        </authorList>
    </citation>
    <scope>NUCLEOTIDE SEQUENCE [LARGE SCALE GENOMIC DNA]</scope>
    <source>
        <strain evidence="2 3">DSM 24838</strain>
    </source>
</reference>
<evidence type="ECO:0000259" key="1">
    <source>
        <dbReference type="Pfam" id="PF08770"/>
    </source>
</evidence>
<feature type="domain" description="Sulphur oxidation protein SoxZ" evidence="1">
    <location>
        <begin position="9"/>
        <end position="100"/>
    </location>
</feature>
<dbReference type="NCBIfam" id="TIGR04490">
    <property type="entry name" value="SoxZ_true"/>
    <property type="match status" value="1"/>
</dbReference>
<dbReference type="AlphaFoldDB" id="A0A0D0QCK4"/>
<proteinExistence type="predicted"/>
<dbReference type="Proteomes" id="UP000035100">
    <property type="component" value="Unassembled WGS sequence"/>
</dbReference>
<dbReference type="eggNOG" id="COG5501">
    <property type="taxonomic scope" value="Bacteria"/>
</dbReference>
<gene>
    <name evidence="2" type="ORF">Wenmar_01627</name>
</gene>
<keyword evidence="3" id="KW-1185">Reference proteome</keyword>
<comment type="caution">
    <text evidence="2">The sequence shown here is derived from an EMBL/GenBank/DDBJ whole genome shotgun (WGS) entry which is preliminary data.</text>
</comment>
<dbReference type="EMBL" id="AONG01000008">
    <property type="protein sequence ID" value="KIQ70057.1"/>
    <property type="molecule type" value="Genomic_DNA"/>
</dbReference>
<sequence length="105" mass="11243">MAALLNVPETAAPGEIVEIKVLIQHPMETGFRTAQGGGLVPRNIIHTVSCHYMGEEVFSAELFPAVAANPYLAFTLVAEESGEVEVRWTDEAGEEFSQSAPITVG</sequence>
<dbReference type="InterPro" id="IPR014880">
    <property type="entry name" value="SoxZ_dom"/>
</dbReference>
<dbReference type="RefSeq" id="WP_018301011.1">
    <property type="nucleotide sequence ID" value="NZ_KB902276.1"/>
</dbReference>
<dbReference type="SUPFAM" id="SSF81296">
    <property type="entry name" value="E set domains"/>
    <property type="match status" value="1"/>
</dbReference>
<dbReference type="InterPro" id="IPR014756">
    <property type="entry name" value="Ig_E-set"/>
</dbReference>